<feature type="transmembrane region" description="Helical" evidence="4">
    <location>
        <begin position="361"/>
        <end position="384"/>
    </location>
</feature>
<dbReference type="GO" id="GO:0022857">
    <property type="term" value="F:transmembrane transporter activity"/>
    <property type="evidence" value="ECO:0007669"/>
    <property type="project" value="InterPro"/>
</dbReference>
<name>A0A2S0I6S3_9BURK</name>
<accession>A0A2S0I6S3</accession>
<dbReference type="RefSeq" id="WP_105238590.1">
    <property type="nucleotide sequence ID" value="NZ_CP023270.1"/>
</dbReference>
<reference evidence="6 7" key="1">
    <citation type="submission" date="2017-09" db="EMBL/GenBank/DDBJ databases">
        <title>Genomic, metabolic, and phenotypic characteristics of bacterial isolates from the natural microbiome of the model nematode Caenorhabditis elegans.</title>
        <authorList>
            <person name="Zimmermann J."/>
            <person name="Obeng N."/>
            <person name="Yang W."/>
            <person name="Obeng O."/>
            <person name="Kissoyan K."/>
            <person name="Pees B."/>
            <person name="Dirksen P."/>
            <person name="Hoppner M."/>
            <person name="Franke A."/>
            <person name="Rosenstiel P."/>
            <person name="Leippe M."/>
            <person name="Dierking K."/>
            <person name="Kaleta C."/>
            <person name="Schulenburg H."/>
        </authorList>
    </citation>
    <scope>NUCLEOTIDE SEQUENCE [LARGE SCALE GENOMIC DNA]</scope>
    <source>
        <strain evidence="6 7">MYb73</strain>
    </source>
</reference>
<dbReference type="InterPro" id="IPR036259">
    <property type="entry name" value="MFS_trans_sf"/>
</dbReference>
<dbReference type="OrthoDB" id="5317164at2"/>
<feature type="transmembrane region" description="Helical" evidence="4">
    <location>
        <begin position="390"/>
        <end position="409"/>
    </location>
</feature>
<organism evidence="6 7">
    <name type="scientific">Achromobacter spanius</name>
    <dbReference type="NCBI Taxonomy" id="217203"/>
    <lineage>
        <taxon>Bacteria</taxon>
        <taxon>Pseudomonadati</taxon>
        <taxon>Pseudomonadota</taxon>
        <taxon>Betaproteobacteria</taxon>
        <taxon>Burkholderiales</taxon>
        <taxon>Alcaligenaceae</taxon>
        <taxon>Achromobacter</taxon>
    </lineage>
</organism>
<dbReference type="EMBL" id="CP023270">
    <property type="protein sequence ID" value="AVJ27741.1"/>
    <property type="molecule type" value="Genomic_DNA"/>
</dbReference>
<dbReference type="PANTHER" id="PTHR23523">
    <property type="match status" value="1"/>
</dbReference>
<evidence type="ECO:0000256" key="1">
    <source>
        <dbReference type="ARBA" id="ARBA00022692"/>
    </source>
</evidence>
<evidence type="ECO:0000313" key="7">
    <source>
        <dbReference type="Proteomes" id="UP000239477"/>
    </source>
</evidence>
<feature type="transmembrane region" description="Helical" evidence="4">
    <location>
        <begin position="153"/>
        <end position="173"/>
    </location>
</feature>
<dbReference type="InterPro" id="IPR011701">
    <property type="entry name" value="MFS"/>
</dbReference>
<sequence length="417" mass="43728">MKQVELSPQPDGAAARRPISAGTVRASREASLGLLWIGFVLIALNQRLLFAAIGPLLKNLELGFTSTLLVTTLPVALLGLFSIPGVKLRQWLGEERALLLALALLIVGCGARAFGEQALILGTVLGSAGIAVMNVIMPALAKKRFGPARMGMVMGVYALMLGAGAVLGASASFPLFQWLGADTASAYRSLGLWAIPAVLALMFWLPQWRQRHDPAGGPGLAAGHAVAPVNVYRNRTAWSITLFFGLQVMNLFVFLPWMPTMLQDRGATLARAAQVFSVSQVSLMVASFVIPLLASRTGDQRRYIALTILLCLAGVVGLMVAPPSSAIGWALLLGFGQGGGVALASFLFVAKAGSADAATRISAMAQTVGYLIAVTGPLAIGYLYQRTGDWSVPTVLLVGALLVELVVCVPGGKNVKV</sequence>
<proteinExistence type="predicted"/>
<gene>
    <name evidence="6" type="ORF">CLM73_11810</name>
</gene>
<keyword evidence="1 4" id="KW-0812">Transmembrane</keyword>
<evidence type="ECO:0000313" key="6">
    <source>
        <dbReference type="EMBL" id="AVJ27741.1"/>
    </source>
</evidence>
<feature type="transmembrane region" description="Helical" evidence="4">
    <location>
        <begin position="303"/>
        <end position="321"/>
    </location>
</feature>
<feature type="transmembrane region" description="Helical" evidence="4">
    <location>
        <begin position="34"/>
        <end position="57"/>
    </location>
</feature>
<keyword evidence="3 4" id="KW-0472">Membrane</keyword>
<dbReference type="InterPro" id="IPR052524">
    <property type="entry name" value="MFS_Cyanate_Porter"/>
</dbReference>
<dbReference type="Proteomes" id="UP000239477">
    <property type="component" value="Chromosome"/>
</dbReference>
<dbReference type="Gene3D" id="1.20.1250.20">
    <property type="entry name" value="MFS general substrate transporter like domains"/>
    <property type="match status" value="2"/>
</dbReference>
<evidence type="ECO:0000256" key="4">
    <source>
        <dbReference type="SAM" id="Phobius"/>
    </source>
</evidence>
<feature type="transmembrane region" description="Helical" evidence="4">
    <location>
        <begin position="63"/>
        <end position="85"/>
    </location>
</feature>
<evidence type="ECO:0000256" key="3">
    <source>
        <dbReference type="ARBA" id="ARBA00023136"/>
    </source>
</evidence>
<feature type="domain" description="Major facilitator superfamily (MFS) profile" evidence="5">
    <location>
        <begin position="236"/>
        <end position="417"/>
    </location>
</feature>
<feature type="transmembrane region" description="Helical" evidence="4">
    <location>
        <begin position="237"/>
        <end position="255"/>
    </location>
</feature>
<dbReference type="Pfam" id="PF07690">
    <property type="entry name" value="MFS_1"/>
    <property type="match status" value="1"/>
</dbReference>
<dbReference type="SUPFAM" id="SSF103473">
    <property type="entry name" value="MFS general substrate transporter"/>
    <property type="match status" value="1"/>
</dbReference>
<feature type="transmembrane region" description="Helical" evidence="4">
    <location>
        <begin position="97"/>
        <end position="114"/>
    </location>
</feature>
<dbReference type="PROSITE" id="PS50850">
    <property type="entry name" value="MFS"/>
    <property type="match status" value="1"/>
</dbReference>
<dbReference type="AlphaFoldDB" id="A0A2S0I6S3"/>
<feature type="transmembrane region" description="Helical" evidence="4">
    <location>
        <begin position="327"/>
        <end position="349"/>
    </location>
</feature>
<keyword evidence="7" id="KW-1185">Reference proteome</keyword>
<feature type="transmembrane region" description="Helical" evidence="4">
    <location>
        <begin position="275"/>
        <end position="294"/>
    </location>
</feature>
<protein>
    <submittedName>
        <fullName evidence="6">MFS transporter</fullName>
    </submittedName>
</protein>
<keyword evidence="2 4" id="KW-1133">Transmembrane helix</keyword>
<evidence type="ECO:0000256" key="2">
    <source>
        <dbReference type="ARBA" id="ARBA00022989"/>
    </source>
</evidence>
<evidence type="ECO:0000259" key="5">
    <source>
        <dbReference type="PROSITE" id="PS50850"/>
    </source>
</evidence>
<dbReference type="InterPro" id="IPR020846">
    <property type="entry name" value="MFS_dom"/>
</dbReference>
<dbReference type="PANTHER" id="PTHR23523:SF2">
    <property type="entry name" value="2-NITROIMIDAZOLE TRANSPORTER"/>
    <property type="match status" value="1"/>
</dbReference>
<feature type="transmembrane region" description="Helical" evidence="4">
    <location>
        <begin position="120"/>
        <end position="141"/>
    </location>
</feature>
<feature type="transmembrane region" description="Helical" evidence="4">
    <location>
        <begin position="185"/>
        <end position="205"/>
    </location>
</feature>